<dbReference type="Proteomes" id="UP001229421">
    <property type="component" value="Unassembled WGS sequence"/>
</dbReference>
<comment type="caution">
    <text evidence="1">The sequence shown here is derived from an EMBL/GenBank/DDBJ whole genome shotgun (WGS) entry which is preliminary data.</text>
</comment>
<dbReference type="EMBL" id="JAUHHV010000011">
    <property type="protein sequence ID" value="KAK1408141.1"/>
    <property type="molecule type" value="Genomic_DNA"/>
</dbReference>
<name>A0AAD8JR29_TARER</name>
<organism evidence="1 2">
    <name type="scientific">Tagetes erecta</name>
    <name type="common">African marigold</name>
    <dbReference type="NCBI Taxonomy" id="13708"/>
    <lineage>
        <taxon>Eukaryota</taxon>
        <taxon>Viridiplantae</taxon>
        <taxon>Streptophyta</taxon>
        <taxon>Embryophyta</taxon>
        <taxon>Tracheophyta</taxon>
        <taxon>Spermatophyta</taxon>
        <taxon>Magnoliopsida</taxon>
        <taxon>eudicotyledons</taxon>
        <taxon>Gunneridae</taxon>
        <taxon>Pentapetalae</taxon>
        <taxon>asterids</taxon>
        <taxon>campanulids</taxon>
        <taxon>Asterales</taxon>
        <taxon>Asteraceae</taxon>
        <taxon>Asteroideae</taxon>
        <taxon>Heliantheae alliance</taxon>
        <taxon>Tageteae</taxon>
        <taxon>Tagetes</taxon>
    </lineage>
</organism>
<sequence>MFLICYADCSILSLCKWKEDDQQFSIEEARSCSCSHFCSLGCCRYRAISTSLLHSMNEWVTHVVGYL</sequence>
<evidence type="ECO:0000313" key="2">
    <source>
        <dbReference type="Proteomes" id="UP001229421"/>
    </source>
</evidence>
<reference evidence="1" key="1">
    <citation type="journal article" date="2023" name="bioRxiv">
        <title>Improved chromosome-level genome assembly for marigold (Tagetes erecta).</title>
        <authorList>
            <person name="Jiang F."/>
            <person name="Yuan L."/>
            <person name="Wang S."/>
            <person name="Wang H."/>
            <person name="Xu D."/>
            <person name="Wang A."/>
            <person name="Fan W."/>
        </authorList>
    </citation>
    <scope>NUCLEOTIDE SEQUENCE</scope>
    <source>
        <strain evidence="1">WSJ</strain>
        <tissue evidence="1">Leaf</tissue>
    </source>
</reference>
<accession>A0AAD8JR29</accession>
<gene>
    <name evidence="1" type="ORF">QVD17_39775</name>
</gene>
<protein>
    <submittedName>
        <fullName evidence="1">Uncharacterized protein</fullName>
    </submittedName>
</protein>
<dbReference type="AlphaFoldDB" id="A0AAD8JR29"/>
<evidence type="ECO:0000313" key="1">
    <source>
        <dbReference type="EMBL" id="KAK1408141.1"/>
    </source>
</evidence>
<keyword evidence="2" id="KW-1185">Reference proteome</keyword>
<proteinExistence type="predicted"/>